<evidence type="ECO:0000313" key="3">
    <source>
        <dbReference type="Proteomes" id="UP000183180"/>
    </source>
</evidence>
<gene>
    <name evidence="2" type="ORF">SAMN04488548_10537</name>
</gene>
<name>A0A1H2DMI5_9ACTN</name>
<reference evidence="2 3" key="1">
    <citation type="submission" date="2016-10" db="EMBL/GenBank/DDBJ databases">
        <authorList>
            <person name="de Groot N.N."/>
        </authorList>
    </citation>
    <scope>NUCLEOTIDE SEQUENCE [LARGE SCALE GENOMIC DNA]</scope>
    <source>
        <strain evidence="2 3">DSM 44215</strain>
    </source>
</reference>
<evidence type="ECO:0000313" key="2">
    <source>
        <dbReference type="EMBL" id="SDT83951.1"/>
    </source>
</evidence>
<accession>A0A1H2DMI5</accession>
<organism evidence="2 3">
    <name type="scientific">Gordonia westfalica</name>
    <dbReference type="NCBI Taxonomy" id="158898"/>
    <lineage>
        <taxon>Bacteria</taxon>
        <taxon>Bacillati</taxon>
        <taxon>Actinomycetota</taxon>
        <taxon>Actinomycetes</taxon>
        <taxon>Mycobacteriales</taxon>
        <taxon>Gordoniaceae</taxon>
        <taxon>Gordonia</taxon>
    </lineage>
</organism>
<feature type="region of interest" description="Disordered" evidence="1">
    <location>
        <begin position="24"/>
        <end position="88"/>
    </location>
</feature>
<evidence type="ECO:0000256" key="1">
    <source>
        <dbReference type="SAM" id="MobiDB-lite"/>
    </source>
</evidence>
<sequence length="88" mass="9573">MPDYKGPLDYVDVATRIVEFRNQHPTAPSGVRRRGGRLSLSRRTAERSVRRALGGATRERAVAAQSAAGGDSTRLTPIPRKGSHTIHP</sequence>
<dbReference type="Proteomes" id="UP000183180">
    <property type="component" value="Unassembled WGS sequence"/>
</dbReference>
<dbReference type="EMBL" id="FNLM01000005">
    <property type="protein sequence ID" value="SDT83951.1"/>
    <property type="molecule type" value="Genomic_DNA"/>
</dbReference>
<dbReference type="AlphaFoldDB" id="A0A1H2DMI5"/>
<proteinExistence type="predicted"/>
<protein>
    <submittedName>
        <fullName evidence="2">Uncharacterized protein</fullName>
    </submittedName>
</protein>